<evidence type="ECO:0000256" key="5">
    <source>
        <dbReference type="ARBA" id="ARBA00022824"/>
    </source>
</evidence>
<protein>
    <recommendedName>
        <fullName evidence="3">ER membrane protein complex subunit 4</fullName>
    </recommendedName>
</protein>
<dbReference type="InterPro" id="IPR009445">
    <property type="entry name" value="TMEM85/Emc4"/>
</dbReference>
<dbReference type="OMA" id="FMMWMVG"/>
<dbReference type="OrthoDB" id="369569at2759"/>
<keyword evidence="7 9" id="KW-0472">Membrane</keyword>
<proteinExistence type="inferred from homology"/>
<evidence type="ECO:0000256" key="3">
    <source>
        <dbReference type="ARBA" id="ARBA00020820"/>
    </source>
</evidence>
<name>E1ZML9_CHLVA</name>
<dbReference type="GeneID" id="17352483"/>
<dbReference type="FunCoup" id="E1ZML9">
    <property type="interactions" value="1697"/>
</dbReference>
<organism evidence="11">
    <name type="scientific">Chlorella variabilis</name>
    <name type="common">Green alga</name>
    <dbReference type="NCBI Taxonomy" id="554065"/>
    <lineage>
        <taxon>Eukaryota</taxon>
        <taxon>Viridiplantae</taxon>
        <taxon>Chlorophyta</taxon>
        <taxon>core chlorophytes</taxon>
        <taxon>Trebouxiophyceae</taxon>
        <taxon>Chlorellales</taxon>
        <taxon>Chlorellaceae</taxon>
        <taxon>Chlorella clade</taxon>
        <taxon>Chlorella</taxon>
    </lineage>
</organism>
<sequence>MAEFRKLTVQFDSPSGARIADPPGYDPAAAREQGDGSGGGRAKLPLTKRQEALQAQAFAPLKQVAMLCFMMWMSGSTLHLFSIMTTLSGIYQPLSAILKSKDAFPADPEGELNTVVPRITFCLVHSLGILFAVWKINGMGLLPTHLSDWVSSMRPPTVLEHAVGSLLRQQ</sequence>
<evidence type="ECO:0000256" key="9">
    <source>
        <dbReference type="SAM" id="Phobius"/>
    </source>
</evidence>
<dbReference type="Proteomes" id="UP000008141">
    <property type="component" value="Unassembled WGS sequence"/>
</dbReference>
<evidence type="ECO:0000256" key="2">
    <source>
        <dbReference type="ARBA" id="ARBA00007715"/>
    </source>
</evidence>
<keyword evidence="4 9" id="KW-0812">Transmembrane</keyword>
<evidence type="ECO:0000256" key="8">
    <source>
        <dbReference type="SAM" id="MobiDB-lite"/>
    </source>
</evidence>
<keyword evidence="6 9" id="KW-1133">Transmembrane helix</keyword>
<dbReference type="KEGG" id="cvr:CHLNCDRAFT_137519"/>
<evidence type="ECO:0000313" key="11">
    <source>
        <dbReference type="Proteomes" id="UP000008141"/>
    </source>
</evidence>
<keyword evidence="5" id="KW-0256">Endoplasmic reticulum</keyword>
<keyword evidence="11" id="KW-1185">Reference proteome</keyword>
<evidence type="ECO:0000256" key="7">
    <source>
        <dbReference type="ARBA" id="ARBA00023136"/>
    </source>
</evidence>
<dbReference type="eggNOG" id="KOG3318">
    <property type="taxonomic scope" value="Eukaryota"/>
</dbReference>
<feature type="transmembrane region" description="Helical" evidence="9">
    <location>
        <begin position="64"/>
        <end position="91"/>
    </location>
</feature>
<dbReference type="EMBL" id="GL433853">
    <property type="protein sequence ID" value="EFN53022.1"/>
    <property type="molecule type" value="Genomic_DNA"/>
</dbReference>
<dbReference type="STRING" id="554065.E1ZML9"/>
<dbReference type="AlphaFoldDB" id="E1ZML9"/>
<dbReference type="PANTHER" id="PTHR19315">
    <property type="entry name" value="ER MEMBRANE PROTEIN COMPLEX SUBUNIT 4"/>
    <property type="match status" value="1"/>
</dbReference>
<dbReference type="RefSeq" id="XP_005845124.1">
    <property type="nucleotide sequence ID" value="XM_005845062.1"/>
</dbReference>
<comment type="subcellular location">
    <subcellularLocation>
        <location evidence="1">Endoplasmic reticulum membrane</location>
        <topology evidence="1">Multi-pass membrane protein</topology>
    </subcellularLocation>
</comment>
<dbReference type="Pfam" id="PF06417">
    <property type="entry name" value="EMC4"/>
    <property type="match status" value="1"/>
</dbReference>
<evidence type="ECO:0000256" key="1">
    <source>
        <dbReference type="ARBA" id="ARBA00004477"/>
    </source>
</evidence>
<reference evidence="10 11" key="1">
    <citation type="journal article" date="2010" name="Plant Cell">
        <title>The Chlorella variabilis NC64A genome reveals adaptation to photosymbiosis, coevolution with viruses, and cryptic sex.</title>
        <authorList>
            <person name="Blanc G."/>
            <person name="Duncan G."/>
            <person name="Agarkova I."/>
            <person name="Borodovsky M."/>
            <person name="Gurnon J."/>
            <person name="Kuo A."/>
            <person name="Lindquist E."/>
            <person name="Lucas S."/>
            <person name="Pangilinan J."/>
            <person name="Polle J."/>
            <person name="Salamov A."/>
            <person name="Terry A."/>
            <person name="Yamada T."/>
            <person name="Dunigan D.D."/>
            <person name="Grigoriev I.V."/>
            <person name="Claverie J.M."/>
            <person name="Van Etten J.L."/>
        </authorList>
    </citation>
    <scope>NUCLEOTIDE SEQUENCE [LARGE SCALE GENOMIC DNA]</scope>
    <source>
        <strain evidence="10 11">NC64A</strain>
    </source>
</reference>
<accession>E1ZML9</accession>
<dbReference type="GO" id="GO:0005789">
    <property type="term" value="C:endoplasmic reticulum membrane"/>
    <property type="evidence" value="ECO:0007669"/>
    <property type="project" value="UniProtKB-SubCell"/>
</dbReference>
<evidence type="ECO:0000313" key="10">
    <source>
        <dbReference type="EMBL" id="EFN53022.1"/>
    </source>
</evidence>
<evidence type="ECO:0000256" key="4">
    <source>
        <dbReference type="ARBA" id="ARBA00022692"/>
    </source>
</evidence>
<comment type="similarity">
    <text evidence="2">Belongs to the EMC4 family.</text>
</comment>
<feature type="region of interest" description="Disordered" evidence="8">
    <location>
        <begin position="1"/>
        <end position="43"/>
    </location>
</feature>
<evidence type="ECO:0000256" key="6">
    <source>
        <dbReference type="ARBA" id="ARBA00022989"/>
    </source>
</evidence>
<gene>
    <name evidence="10" type="ORF">CHLNCDRAFT_137519</name>
</gene>
<dbReference type="InParanoid" id="E1ZML9"/>
<feature type="transmembrane region" description="Helical" evidence="9">
    <location>
        <begin position="115"/>
        <end position="134"/>
    </location>
</feature>